<dbReference type="EMBL" id="JAKRKC020000001">
    <property type="protein sequence ID" value="MCK2214905.1"/>
    <property type="molecule type" value="Genomic_DNA"/>
</dbReference>
<reference evidence="2 3" key="1">
    <citation type="submission" date="2022-04" db="EMBL/GenBank/DDBJ databases">
        <title>Genome draft of Actinomadura sp. ATCC 31491.</title>
        <authorList>
            <person name="Shi X."/>
            <person name="Du Y."/>
        </authorList>
    </citation>
    <scope>NUCLEOTIDE SEQUENCE [LARGE SCALE GENOMIC DNA]</scope>
    <source>
        <strain evidence="2 3">ATCC 31491</strain>
    </source>
</reference>
<protein>
    <recommendedName>
        <fullName evidence="4">Secreted protein</fullName>
    </recommendedName>
</protein>
<evidence type="ECO:0000313" key="3">
    <source>
        <dbReference type="Proteomes" id="UP001317259"/>
    </source>
</evidence>
<keyword evidence="3" id="KW-1185">Reference proteome</keyword>
<feature type="chain" id="PRO_5047410495" description="Secreted protein" evidence="1">
    <location>
        <begin position="29"/>
        <end position="70"/>
    </location>
</feature>
<name>A0ABT0FSD4_9ACTN</name>
<proteinExistence type="predicted"/>
<dbReference type="RefSeq" id="WP_242374339.1">
    <property type="nucleotide sequence ID" value="NZ_JAKRKC020000001.1"/>
</dbReference>
<dbReference type="Proteomes" id="UP001317259">
    <property type="component" value="Unassembled WGS sequence"/>
</dbReference>
<organism evidence="2 3">
    <name type="scientific">Actinomadura luzonensis</name>
    <dbReference type="NCBI Taxonomy" id="2805427"/>
    <lineage>
        <taxon>Bacteria</taxon>
        <taxon>Bacillati</taxon>
        <taxon>Actinomycetota</taxon>
        <taxon>Actinomycetes</taxon>
        <taxon>Streptosporangiales</taxon>
        <taxon>Thermomonosporaceae</taxon>
        <taxon>Actinomadura</taxon>
    </lineage>
</organism>
<gene>
    <name evidence="2" type="ORF">MF672_014080</name>
</gene>
<evidence type="ECO:0008006" key="4">
    <source>
        <dbReference type="Google" id="ProtNLM"/>
    </source>
</evidence>
<accession>A0ABT0FSD4</accession>
<evidence type="ECO:0000256" key="1">
    <source>
        <dbReference type="SAM" id="SignalP"/>
    </source>
</evidence>
<feature type="signal peptide" evidence="1">
    <location>
        <begin position="1"/>
        <end position="28"/>
    </location>
</feature>
<comment type="caution">
    <text evidence="2">The sequence shown here is derived from an EMBL/GenBank/DDBJ whole genome shotgun (WGS) entry which is preliminary data.</text>
</comment>
<evidence type="ECO:0000313" key="2">
    <source>
        <dbReference type="EMBL" id="MCK2214905.1"/>
    </source>
</evidence>
<keyword evidence="1" id="KW-0732">Signal</keyword>
<sequence>MRKVRALLVSALLAGGALVSLNAAPAHAESLRGVFYDYSECQRVGQYGYTQGWWGWWHCEQQYSYYFLYA</sequence>